<name>A0A1L3SSL6_9HYPH</name>
<sequence>MLIKLYVFTIFMSRIHNIMEYIFKTCSTILAHSNYLLRQVYDGATMSYVRRKSFLVLLLDVRKYLLSSRFQRLKISCFLF</sequence>
<keyword evidence="2" id="KW-1185">Reference proteome</keyword>
<gene>
    <name evidence="1" type="ORF">BSQ44_13715</name>
</gene>
<dbReference type="KEGG" id="meso:BSQ44_13715"/>
<evidence type="ECO:0000313" key="1">
    <source>
        <dbReference type="EMBL" id="APH72302.1"/>
    </source>
</evidence>
<reference evidence="2" key="1">
    <citation type="submission" date="2016-11" db="EMBL/GenBank/DDBJ databases">
        <title>Mesorhizobium oceanicum sp. nov., isolated from deep seawater in South China Sea.</title>
        <authorList>
            <person name="Fu G.-Y."/>
        </authorList>
    </citation>
    <scope>NUCLEOTIDE SEQUENCE [LARGE SCALE GENOMIC DNA]</scope>
    <source>
        <strain evidence="2">B7</strain>
    </source>
</reference>
<dbReference type="STRING" id="1670800.BSQ44_13715"/>
<proteinExistence type="predicted"/>
<dbReference type="Proteomes" id="UP000182840">
    <property type="component" value="Chromosome"/>
</dbReference>
<dbReference type="AlphaFoldDB" id="A0A1L3SSL6"/>
<evidence type="ECO:0000313" key="2">
    <source>
        <dbReference type="Proteomes" id="UP000182840"/>
    </source>
</evidence>
<accession>A0A1L3SSL6</accession>
<protein>
    <submittedName>
        <fullName evidence="1">Uncharacterized protein</fullName>
    </submittedName>
</protein>
<organism evidence="1 2">
    <name type="scientific">Aquibium oceanicum</name>
    <dbReference type="NCBI Taxonomy" id="1670800"/>
    <lineage>
        <taxon>Bacteria</taxon>
        <taxon>Pseudomonadati</taxon>
        <taxon>Pseudomonadota</taxon>
        <taxon>Alphaproteobacteria</taxon>
        <taxon>Hyphomicrobiales</taxon>
        <taxon>Phyllobacteriaceae</taxon>
        <taxon>Aquibium</taxon>
    </lineage>
</organism>
<dbReference type="EMBL" id="CP018171">
    <property type="protein sequence ID" value="APH72302.1"/>
    <property type="molecule type" value="Genomic_DNA"/>
</dbReference>